<comment type="caution">
    <text evidence="8">The sequence shown here is derived from an EMBL/GenBank/DDBJ whole genome shotgun (WGS) entry which is preliminary data.</text>
</comment>
<dbReference type="SUPFAM" id="SSF48452">
    <property type="entry name" value="TPR-like"/>
    <property type="match status" value="1"/>
</dbReference>
<evidence type="ECO:0000259" key="7">
    <source>
        <dbReference type="Pfam" id="PF14322"/>
    </source>
</evidence>
<dbReference type="InterPro" id="IPR012944">
    <property type="entry name" value="SusD_RagB_dom"/>
</dbReference>
<keyword evidence="9" id="KW-1185">Reference proteome</keyword>
<keyword evidence="5" id="KW-0998">Cell outer membrane</keyword>
<evidence type="ECO:0000256" key="4">
    <source>
        <dbReference type="ARBA" id="ARBA00023136"/>
    </source>
</evidence>
<evidence type="ECO:0000256" key="3">
    <source>
        <dbReference type="ARBA" id="ARBA00022729"/>
    </source>
</evidence>
<sequence length="497" mass="57426">MQKIFIFFFLALLGTGWMSCHKMLDIPSKRAVAAPNMWQTKNDAWAGSSACYGLARAALANENAHWAYGELRGHDFAVTSRGDLNAVVDNKLTANYATMDEWRDWRRFYAAIDQCNLAIQKLPLVPERDYRYSTSEMKLDLAQVRAVRAFLYYYMVRIWGDVPLVTTPSDGSFGNVQREDWHKVLELAAEDARAAFDDLPWRYNGKSPEAPGNYRGQAESHWAGIAASKGMVLTLLAHIYDWEENYTEALKYCDQLMDNQSNTNYQLVTTDQLTKLNGTFKGRLDIPGGNIFQLDFNMTHTEYSTTGQLEDWTLHEPDIPKKESELYVEKDTILGIFDEKSDQRKDKYFINMDDEHPEFYKLKQVDALVQNPPLRFYTSAIVIFRYEEMYLLRAECRTRLGMTLDAVEDLNTVRAKRGLLPMNGTPSQDELLDAILQERRRELMGEGWRWYDLVHFKKVPQYTNLTEEAVTNGAIYWPVSKAALEQNPMLTQNSFWK</sequence>
<evidence type="ECO:0000256" key="1">
    <source>
        <dbReference type="ARBA" id="ARBA00004442"/>
    </source>
</evidence>
<name>A0ABP8FT46_9BACT</name>
<organism evidence="8 9">
    <name type="scientific">Compostibacter hankyongensis</name>
    <dbReference type="NCBI Taxonomy" id="1007089"/>
    <lineage>
        <taxon>Bacteria</taxon>
        <taxon>Pseudomonadati</taxon>
        <taxon>Bacteroidota</taxon>
        <taxon>Chitinophagia</taxon>
        <taxon>Chitinophagales</taxon>
        <taxon>Chitinophagaceae</taxon>
        <taxon>Compostibacter</taxon>
    </lineage>
</organism>
<dbReference type="RefSeq" id="WP_344978576.1">
    <property type="nucleotide sequence ID" value="NZ_BAABFN010000004.1"/>
</dbReference>
<dbReference type="InterPro" id="IPR011990">
    <property type="entry name" value="TPR-like_helical_dom_sf"/>
</dbReference>
<dbReference type="Pfam" id="PF14322">
    <property type="entry name" value="SusD-like_3"/>
    <property type="match status" value="1"/>
</dbReference>
<dbReference type="Gene3D" id="1.25.40.390">
    <property type="match status" value="1"/>
</dbReference>
<gene>
    <name evidence="8" type="ORF">GCM10023143_18950</name>
</gene>
<reference evidence="9" key="1">
    <citation type="journal article" date="2019" name="Int. J. Syst. Evol. Microbiol.">
        <title>The Global Catalogue of Microorganisms (GCM) 10K type strain sequencing project: providing services to taxonomists for standard genome sequencing and annotation.</title>
        <authorList>
            <consortium name="The Broad Institute Genomics Platform"/>
            <consortium name="The Broad Institute Genome Sequencing Center for Infectious Disease"/>
            <person name="Wu L."/>
            <person name="Ma J."/>
        </authorList>
    </citation>
    <scope>NUCLEOTIDE SEQUENCE [LARGE SCALE GENOMIC DNA]</scope>
    <source>
        <strain evidence="9">JCM 17664</strain>
    </source>
</reference>
<comment type="subcellular location">
    <subcellularLocation>
        <location evidence="1">Cell outer membrane</location>
    </subcellularLocation>
</comment>
<dbReference type="Pfam" id="PF07980">
    <property type="entry name" value="SusD_RagB"/>
    <property type="match status" value="1"/>
</dbReference>
<evidence type="ECO:0000256" key="5">
    <source>
        <dbReference type="ARBA" id="ARBA00023237"/>
    </source>
</evidence>
<proteinExistence type="inferred from homology"/>
<dbReference type="Proteomes" id="UP001501207">
    <property type="component" value="Unassembled WGS sequence"/>
</dbReference>
<evidence type="ECO:0000259" key="6">
    <source>
        <dbReference type="Pfam" id="PF07980"/>
    </source>
</evidence>
<keyword evidence="4" id="KW-0472">Membrane</keyword>
<accession>A0ABP8FT46</accession>
<dbReference type="EMBL" id="BAABFN010000004">
    <property type="protein sequence ID" value="GAA4310460.1"/>
    <property type="molecule type" value="Genomic_DNA"/>
</dbReference>
<dbReference type="InterPro" id="IPR033985">
    <property type="entry name" value="SusD-like_N"/>
</dbReference>
<evidence type="ECO:0000313" key="8">
    <source>
        <dbReference type="EMBL" id="GAA4310460.1"/>
    </source>
</evidence>
<feature type="domain" description="SusD-like N-terminal" evidence="7">
    <location>
        <begin position="75"/>
        <end position="203"/>
    </location>
</feature>
<feature type="domain" description="RagB/SusD" evidence="6">
    <location>
        <begin position="377"/>
        <end position="496"/>
    </location>
</feature>
<dbReference type="PROSITE" id="PS51257">
    <property type="entry name" value="PROKAR_LIPOPROTEIN"/>
    <property type="match status" value="1"/>
</dbReference>
<keyword evidence="3" id="KW-0732">Signal</keyword>
<comment type="similarity">
    <text evidence="2">Belongs to the SusD family.</text>
</comment>
<evidence type="ECO:0000313" key="9">
    <source>
        <dbReference type="Proteomes" id="UP001501207"/>
    </source>
</evidence>
<protein>
    <submittedName>
        <fullName evidence="8">RagB/SusD family nutrient uptake outer membrane protein</fullName>
    </submittedName>
</protein>
<evidence type="ECO:0000256" key="2">
    <source>
        <dbReference type="ARBA" id="ARBA00006275"/>
    </source>
</evidence>
<dbReference type="CDD" id="cd08977">
    <property type="entry name" value="SusD"/>
    <property type="match status" value="1"/>
</dbReference>